<gene>
    <name evidence="8" type="ORF">HX902_10370</name>
</gene>
<dbReference type="CDD" id="cd06173">
    <property type="entry name" value="MFS_MefA_like"/>
    <property type="match status" value="1"/>
</dbReference>
<evidence type="ECO:0000256" key="7">
    <source>
        <dbReference type="SAM" id="Phobius"/>
    </source>
</evidence>
<evidence type="ECO:0000256" key="4">
    <source>
        <dbReference type="ARBA" id="ARBA00022692"/>
    </source>
</evidence>
<proteinExistence type="predicted"/>
<protein>
    <submittedName>
        <fullName evidence="8">MFS transporter</fullName>
    </submittedName>
</protein>
<dbReference type="Proteomes" id="UP000539787">
    <property type="component" value="Unassembled WGS sequence"/>
</dbReference>
<feature type="transmembrane region" description="Helical" evidence="7">
    <location>
        <begin position="172"/>
        <end position="194"/>
    </location>
</feature>
<dbReference type="InterPro" id="IPR036259">
    <property type="entry name" value="MFS_trans_sf"/>
</dbReference>
<evidence type="ECO:0000256" key="5">
    <source>
        <dbReference type="ARBA" id="ARBA00022989"/>
    </source>
</evidence>
<evidence type="ECO:0000256" key="6">
    <source>
        <dbReference type="ARBA" id="ARBA00023136"/>
    </source>
</evidence>
<dbReference type="InterPro" id="IPR011701">
    <property type="entry name" value="MFS"/>
</dbReference>
<dbReference type="SUPFAM" id="SSF103473">
    <property type="entry name" value="MFS general substrate transporter"/>
    <property type="match status" value="1"/>
</dbReference>
<keyword evidence="4 7" id="KW-0812">Transmembrane</keyword>
<keyword evidence="6 7" id="KW-0472">Membrane</keyword>
<evidence type="ECO:0000256" key="3">
    <source>
        <dbReference type="ARBA" id="ARBA00022475"/>
    </source>
</evidence>
<feature type="transmembrane region" description="Helical" evidence="7">
    <location>
        <begin position="80"/>
        <end position="100"/>
    </location>
</feature>
<dbReference type="RefSeq" id="WP_182208980.1">
    <property type="nucleotide sequence ID" value="NZ_JACGBJ010000005.1"/>
</dbReference>
<dbReference type="Pfam" id="PF07690">
    <property type="entry name" value="MFS_1"/>
    <property type="match status" value="1"/>
</dbReference>
<reference evidence="8 9" key="1">
    <citation type="submission" date="2020-07" db="EMBL/GenBank/DDBJ databases">
        <authorList>
            <person name="Sun Q."/>
        </authorList>
    </citation>
    <scope>NUCLEOTIDE SEQUENCE [LARGE SCALE GENOMIC DNA]</scope>
    <source>
        <strain evidence="8 9">WYCCWR 11317</strain>
    </source>
</reference>
<name>A0ABR6A5Z7_9HYPH</name>
<organism evidence="8 9">
    <name type="scientific">Rhizobium changzhiense</name>
    <dbReference type="NCBI Taxonomy" id="2692317"/>
    <lineage>
        <taxon>Bacteria</taxon>
        <taxon>Pseudomonadati</taxon>
        <taxon>Pseudomonadota</taxon>
        <taxon>Alphaproteobacteria</taxon>
        <taxon>Hyphomicrobiales</taxon>
        <taxon>Rhizobiaceae</taxon>
        <taxon>Rhizobium/Agrobacterium group</taxon>
        <taxon>Rhizobium</taxon>
    </lineage>
</organism>
<dbReference type="EMBL" id="JACGBJ010000005">
    <property type="protein sequence ID" value="MBA5802045.1"/>
    <property type="molecule type" value="Genomic_DNA"/>
</dbReference>
<keyword evidence="9" id="KW-1185">Reference proteome</keyword>
<feature type="transmembrane region" description="Helical" evidence="7">
    <location>
        <begin position="378"/>
        <end position="397"/>
    </location>
</feature>
<feature type="transmembrane region" description="Helical" evidence="7">
    <location>
        <begin position="215"/>
        <end position="237"/>
    </location>
</feature>
<evidence type="ECO:0000256" key="1">
    <source>
        <dbReference type="ARBA" id="ARBA00004651"/>
    </source>
</evidence>
<feature type="transmembrane region" description="Helical" evidence="7">
    <location>
        <begin position="47"/>
        <end position="68"/>
    </location>
</feature>
<dbReference type="Gene3D" id="1.20.1250.20">
    <property type="entry name" value="MFS general substrate transporter like domains"/>
    <property type="match status" value="1"/>
</dbReference>
<keyword evidence="3" id="KW-1003">Cell membrane</keyword>
<keyword evidence="5 7" id="KW-1133">Transmembrane helix</keyword>
<sequence length="411" mass="42806">MAANGQSKEYRERDLPLYLAARFLSEAAALALSVAVGWTVYDVLHTPLALGIAGLAQFVPMFLLTLPAGELCDRISPRQVLIAGLALQGLCSIAFLLWATSPSPPLWPFFAIVPVLGVARAFADPAGQALLPLLVPDERLPCAIACGSSAWQVAVIAGPALGGLAFAYGPAVAYGICGSGVLAAMLGVVQLGGWRPPPAEGADLKKRVDRVVEGIVFIWSRPVVLGAISLDLFAVLLGGATALLPVYARDILHVGPIGLGLMRSAPAVGACLVALLQVRHPPERRVGEKLFAAVAVFGIATLIFAFSRSLVLSLSALFVLGASDMVSVNIRTSLVQLATPDAMLGRVSAVNLLFIGASSELGAFESGVVAALMGTVPAVAFGGFGTLVVMAVWMRIFPALRRADRLKSEVR</sequence>
<comment type="caution">
    <text evidence="8">The sequence shown here is derived from an EMBL/GenBank/DDBJ whole genome shotgun (WGS) entry which is preliminary data.</text>
</comment>
<evidence type="ECO:0000313" key="9">
    <source>
        <dbReference type="Proteomes" id="UP000539787"/>
    </source>
</evidence>
<accession>A0ABR6A5Z7</accession>
<feature type="transmembrane region" description="Helical" evidence="7">
    <location>
        <begin position="257"/>
        <end position="278"/>
    </location>
</feature>
<feature type="transmembrane region" description="Helical" evidence="7">
    <location>
        <begin position="290"/>
        <end position="306"/>
    </location>
</feature>
<dbReference type="PANTHER" id="PTHR23513:SF9">
    <property type="entry name" value="ENTEROBACTIN EXPORTER ENTS"/>
    <property type="match status" value="1"/>
</dbReference>
<dbReference type="PANTHER" id="PTHR23513">
    <property type="entry name" value="INTEGRAL MEMBRANE EFFLUX PROTEIN-RELATED"/>
    <property type="match status" value="1"/>
</dbReference>
<feature type="transmembrane region" description="Helical" evidence="7">
    <location>
        <begin position="21"/>
        <end position="41"/>
    </location>
</feature>
<comment type="subcellular location">
    <subcellularLocation>
        <location evidence="1">Cell membrane</location>
        <topology evidence="1">Multi-pass membrane protein</topology>
    </subcellularLocation>
</comment>
<evidence type="ECO:0000256" key="2">
    <source>
        <dbReference type="ARBA" id="ARBA00022448"/>
    </source>
</evidence>
<evidence type="ECO:0000313" key="8">
    <source>
        <dbReference type="EMBL" id="MBA5802045.1"/>
    </source>
</evidence>
<keyword evidence="2" id="KW-0813">Transport</keyword>